<evidence type="ECO:0000313" key="1">
    <source>
        <dbReference type="EMBL" id="QKS70804.1"/>
    </source>
</evidence>
<reference evidence="2" key="1">
    <citation type="submission" date="2019-07" db="EMBL/GenBank/DDBJ databases">
        <title>Bacillus alkalisoli sp. nov. isolated from saline soil.</title>
        <authorList>
            <person name="Sun J.-Q."/>
            <person name="Xu L."/>
        </authorList>
    </citation>
    <scope>NUCLEOTIDE SEQUENCE [LARGE SCALE GENOMIC DNA]</scope>
    <source>
        <strain evidence="2">M4U3P1</strain>
    </source>
</reference>
<name>A0A859FDZ6_9BACI</name>
<keyword evidence="2" id="KW-1185">Reference proteome</keyword>
<protein>
    <submittedName>
        <fullName evidence="1">DUF2536 family protein</fullName>
    </submittedName>
</protein>
<evidence type="ECO:0000313" key="2">
    <source>
        <dbReference type="Proteomes" id="UP000318138"/>
    </source>
</evidence>
<accession>A0A859FDZ6</accession>
<dbReference type="InterPro" id="IPR019686">
    <property type="entry name" value="DUF2536"/>
</dbReference>
<sequence>MLCYNNGDKSEVIHVILRPDSIHDKVEFFQAKSLADLENRIAAKIDANTALLLEVHHVSHQLTFDPESGKPYYTASVHFKAKK</sequence>
<dbReference type="Pfam" id="PF10750">
    <property type="entry name" value="DUF2536"/>
    <property type="match status" value="1"/>
</dbReference>
<gene>
    <name evidence="1" type="ORF">FLK61_29165</name>
</gene>
<dbReference type="Proteomes" id="UP000318138">
    <property type="component" value="Chromosome"/>
</dbReference>
<dbReference type="EMBL" id="CP041372">
    <property type="protein sequence ID" value="QKS70804.1"/>
    <property type="molecule type" value="Genomic_DNA"/>
</dbReference>
<dbReference type="AlphaFoldDB" id="A0A859FDZ6"/>
<dbReference type="KEGG" id="psua:FLK61_29165"/>
<organism evidence="1 2">
    <name type="scientific">Paenalkalicoccus suaedae</name>
    <dbReference type="NCBI Taxonomy" id="2592382"/>
    <lineage>
        <taxon>Bacteria</taxon>
        <taxon>Bacillati</taxon>
        <taxon>Bacillota</taxon>
        <taxon>Bacilli</taxon>
        <taxon>Bacillales</taxon>
        <taxon>Bacillaceae</taxon>
        <taxon>Paenalkalicoccus</taxon>
    </lineage>
</organism>
<proteinExistence type="predicted"/>